<evidence type="ECO:0000313" key="10">
    <source>
        <dbReference type="Proteomes" id="UP000238479"/>
    </source>
</evidence>
<feature type="domain" description="HTH myb-type" evidence="8">
    <location>
        <begin position="141"/>
        <end position="196"/>
    </location>
</feature>
<dbReference type="PROSITE" id="PS50090">
    <property type="entry name" value="MYB_LIKE"/>
    <property type="match status" value="2"/>
</dbReference>
<dbReference type="FunFam" id="1.10.10.60:FF:000010">
    <property type="entry name" value="Transcriptional activator Myb isoform A"/>
    <property type="match status" value="1"/>
</dbReference>
<gene>
    <name evidence="9" type="ORF">RchiOBHm_Chr7g0211831</name>
</gene>
<comment type="subcellular location">
    <subcellularLocation>
        <location evidence="1">Nucleus</location>
    </subcellularLocation>
</comment>
<evidence type="ECO:0000259" key="8">
    <source>
        <dbReference type="PROSITE" id="PS51294"/>
    </source>
</evidence>
<evidence type="ECO:0000256" key="4">
    <source>
        <dbReference type="ARBA" id="ARBA00023125"/>
    </source>
</evidence>
<keyword evidence="2" id="KW-0677">Repeat</keyword>
<dbReference type="OrthoDB" id="2143914at2759"/>
<dbReference type="GO" id="GO:0000981">
    <property type="term" value="F:DNA-binding transcription factor activity, RNA polymerase II-specific"/>
    <property type="evidence" value="ECO:0007669"/>
    <property type="project" value="TreeGrafter"/>
</dbReference>
<keyword evidence="5" id="KW-0539">Nucleus</keyword>
<name>A0A2P6PAJ5_ROSCH</name>
<dbReference type="AlphaFoldDB" id="A0A2P6PAJ5"/>
<keyword evidence="4" id="KW-0238">DNA-binding</keyword>
<sequence>MEGEDGAASDHLHHHHGVYGIRNNHIQNPHQHHNQLFKPGPPLTAIDRFLWSQNNAKNKERIISSNGFSSFGGAMGDLHACSNWPPSSLGETSLDELLFLDHGEAMTWPPEKIQNPNMGFKEDQVKVGSKGVGKRAKTGSSVPLIKGQWTDEEDRKLMRLVKQYGVTKWAQIAEKLVGRAGKQCRERWHNHLRPDIKKDSWTEEEEKILVEVHAEVGNRWAEIAKRIPGRTENAIKNHWNATKRRQNSRRKNKQTYTKNGPSSSNKPPQPSILQNYIRSKIFNNKANNNSSSNAPPTPSNISTTTPTSPSNLTQEEPSKSPSIFCSRTHRIYLVVNTLH</sequence>
<dbReference type="EMBL" id="PDCK01000045">
    <property type="protein sequence ID" value="PRQ18951.1"/>
    <property type="molecule type" value="Genomic_DNA"/>
</dbReference>
<feature type="compositionally biased region" description="Low complexity" evidence="6">
    <location>
        <begin position="284"/>
        <end position="311"/>
    </location>
</feature>
<keyword evidence="3" id="KW-0805">Transcription regulation</keyword>
<feature type="domain" description="HTH myb-type" evidence="8">
    <location>
        <begin position="197"/>
        <end position="247"/>
    </location>
</feature>
<evidence type="ECO:0000256" key="2">
    <source>
        <dbReference type="ARBA" id="ARBA00022737"/>
    </source>
</evidence>
<evidence type="ECO:0000259" key="7">
    <source>
        <dbReference type="PROSITE" id="PS50090"/>
    </source>
</evidence>
<feature type="compositionally biased region" description="Polar residues" evidence="6">
    <location>
        <begin position="255"/>
        <end position="271"/>
    </location>
</feature>
<dbReference type="PANTHER" id="PTHR45614">
    <property type="entry name" value="MYB PROTEIN-RELATED"/>
    <property type="match status" value="1"/>
</dbReference>
<dbReference type="InterPro" id="IPR050560">
    <property type="entry name" value="MYB_TF"/>
</dbReference>
<dbReference type="SMART" id="SM00717">
    <property type="entry name" value="SANT"/>
    <property type="match status" value="2"/>
</dbReference>
<reference evidence="9 10" key="1">
    <citation type="journal article" date="2018" name="Nat. Genet.">
        <title>The Rosa genome provides new insights in the design of modern roses.</title>
        <authorList>
            <person name="Bendahmane M."/>
        </authorList>
    </citation>
    <scope>NUCLEOTIDE SEQUENCE [LARGE SCALE GENOMIC DNA]</scope>
    <source>
        <strain evidence="10">cv. Old Blush</strain>
    </source>
</reference>
<accession>A0A2P6PAJ5</accession>
<dbReference type="InterPro" id="IPR017930">
    <property type="entry name" value="Myb_dom"/>
</dbReference>
<dbReference type="InterPro" id="IPR001005">
    <property type="entry name" value="SANT/Myb"/>
</dbReference>
<organism evidence="9 10">
    <name type="scientific">Rosa chinensis</name>
    <name type="common">China rose</name>
    <dbReference type="NCBI Taxonomy" id="74649"/>
    <lineage>
        <taxon>Eukaryota</taxon>
        <taxon>Viridiplantae</taxon>
        <taxon>Streptophyta</taxon>
        <taxon>Embryophyta</taxon>
        <taxon>Tracheophyta</taxon>
        <taxon>Spermatophyta</taxon>
        <taxon>Magnoliopsida</taxon>
        <taxon>eudicotyledons</taxon>
        <taxon>Gunneridae</taxon>
        <taxon>Pentapetalae</taxon>
        <taxon>rosids</taxon>
        <taxon>fabids</taxon>
        <taxon>Rosales</taxon>
        <taxon>Rosaceae</taxon>
        <taxon>Rosoideae</taxon>
        <taxon>Rosoideae incertae sedis</taxon>
        <taxon>Rosa</taxon>
    </lineage>
</organism>
<dbReference type="GO" id="GO:0005634">
    <property type="term" value="C:nucleus"/>
    <property type="evidence" value="ECO:0007669"/>
    <property type="project" value="UniProtKB-SubCell"/>
</dbReference>
<dbReference type="PANTHER" id="PTHR45614:SF218">
    <property type="entry name" value="TRANSCRIPTION FACTOR MYB119-RELATED"/>
    <property type="match status" value="1"/>
</dbReference>
<keyword evidence="10" id="KW-1185">Reference proteome</keyword>
<evidence type="ECO:0000313" key="9">
    <source>
        <dbReference type="EMBL" id="PRQ18951.1"/>
    </source>
</evidence>
<comment type="caution">
    <text evidence="9">The sequence shown here is derived from an EMBL/GenBank/DDBJ whole genome shotgun (WGS) entry which is preliminary data.</text>
</comment>
<feature type="region of interest" description="Disordered" evidence="6">
    <location>
        <begin position="234"/>
        <end position="271"/>
    </location>
</feature>
<feature type="compositionally biased region" description="Basic residues" evidence="6">
    <location>
        <begin position="241"/>
        <end position="253"/>
    </location>
</feature>
<keyword evidence="3" id="KW-0804">Transcription</keyword>
<dbReference type="GO" id="GO:0000978">
    <property type="term" value="F:RNA polymerase II cis-regulatory region sequence-specific DNA binding"/>
    <property type="evidence" value="ECO:0007669"/>
    <property type="project" value="TreeGrafter"/>
</dbReference>
<evidence type="ECO:0000256" key="5">
    <source>
        <dbReference type="ARBA" id="ARBA00023242"/>
    </source>
</evidence>
<feature type="region of interest" description="Disordered" evidence="6">
    <location>
        <begin position="284"/>
        <end position="322"/>
    </location>
</feature>
<evidence type="ECO:0000256" key="1">
    <source>
        <dbReference type="ARBA" id="ARBA00004123"/>
    </source>
</evidence>
<dbReference type="PROSITE" id="PS51294">
    <property type="entry name" value="HTH_MYB"/>
    <property type="match status" value="2"/>
</dbReference>
<protein>
    <submittedName>
        <fullName evidence="9">Putative transcription factor MYB-HB-like family</fullName>
    </submittedName>
</protein>
<dbReference type="Gene3D" id="1.10.10.60">
    <property type="entry name" value="Homeodomain-like"/>
    <property type="match status" value="2"/>
</dbReference>
<evidence type="ECO:0000256" key="6">
    <source>
        <dbReference type="SAM" id="MobiDB-lite"/>
    </source>
</evidence>
<dbReference type="Pfam" id="PF13921">
    <property type="entry name" value="Myb_DNA-bind_6"/>
    <property type="match status" value="1"/>
</dbReference>
<evidence type="ECO:0000256" key="3">
    <source>
        <dbReference type="ARBA" id="ARBA00023015"/>
    </source>
</evidence>
<feature type="compositionally biased region" description="Polar residues" evidence="6">
    <location>
        <begin position="312"/>
        <end position="322"/>
    </location>
</feature>
<dbReference type="Gramene" id="PRQ18951">
    <property type="protein sequence ID" value="PRQ18951"/>
    <property type="gene ID" value="RchiOBHm_Chr7g0211831"/>
</dbReference>
<dbReference type="SUPFAM" id="SSF46689">
    <property type="entry name" value="Homeodomain-like"/>
    <property type="match status" value="1"/>
</dbReference>
<dbReference type="CDD" id="cd00167">
    <property type="entry name" value="SANT"/>
    <property type="match status" value="2"/>
</dbReference>
<proteinExistence type="predicted"/>
<feature type="domain" description="Myb-like" evidence="7">
    <location>
        <begin position="146"/>
        <end position="192"/>
    </location>
</feature>
<feature type="domain" description="Myb-like" evidence="7">
    <location>
        <begin position="193"/>
        <end position="243"/>
    </location>
</feature>
<dbReference type="InterPro" id="IPR009057">
    <property type="entry name" value="Homeodomain-like_sf"/>
</dbReference>
<dbReference type="Proteomes" id="UP000238479">
    <property type="component" value="Chromosome 7"/>
</dbReference>